<evidence type="ECO:0000313" key="2">
    <source>
        <dbReference type="Proteomes" id="UP000824890"/>
    </source>
</evidence>
<accession>A0ABQ8BFJ3</accession>
<keyword evidence="2" id="KW-1185">Reference proteome</keyword>
<protein>
    <submittedName>
        <fullName evidence="1">Uncharacterized protein</fullName>
    </submittedName>
</protein>
<evidence type="ECO:0000313" key="1">
    <source>
        <dbReference type="EMBL" id="KAH0903468.1"/>
    </source>
</evidence>
<dbReference type="EMBL" id="JAGKQM010000011">
    <property type="protein sequence ID" value="KAH0903468.1"/>
    <property type="molecule type" value="Genomic_DNA"/>
</dbReference>
<feature type="non-terminal residue" evidence="1">
    <location>
        <position position="1"/>
    </location>
</feature>
<sequence>TSYLLRCISPSHFLQILLLFFNNSHFSSSFKNRFGGLKHERQKKRETRRNGDREERELRSCLASSPIIRAWVGWGLALSPPFFPQLHRTAVFMFRCCLYLFQHLSQEKSLSQAIREGRRWRQGKRHPATRACNLRYIGDGDEEKNKSRRKQRWSFRFKTRENTRARKKKMRMTKWLPVRSIALKNQLYAAVGSLLLTTIFFFSIKEVKHKVEEEGDKHGEEVRMSAAGGMASEEVGEEDYFQSSSKVRNFKVMALQSDNITINRVESLLKRHQTFY</sequence>
<proteinExistence type="predicted"/>
<gene>
    <name evidence="1" type="ORF">HID58_042971</name>
</gene>
<dbReference type="Proteomes" id="UP000824890">
    <property type="component" value="Unassembled WGS sequence"/>
</dbReference>
<comment type="caution">
    <text evidence="1">The sequence shown here is derived from an EMBL/GenBank/DDBJ whole genome shotgun (WGS) entry which is preliminary data.</text>
</comment>
<name>A0ABQ8BFJ3_BRANA</name>
<organism evidence="1 2">
    <name type="scientific">Brassica napus</name>
    <name type="common">Rape</name>
    <dbReference type="NCBI Taxonomy" id="3708"/>
    <lineage>
        <taxon>Eukaryota</taxon>
        <taxon>Viridiplantae</taxon>
        <taxon>Streptophyta</taxon>
        <taxon>Embryophyta</taxon>
        <taxon>Tracheophyta</taxon>
        <taxon>Spermatophyta</taxon>
        <taxon>Magnoliopsida</taxon>
        <taxon>eudicotyledons</taxon>
        <taxon>Gunneridae</taxon>
        <taxon>Pentapetalae</taxon>
        <taxon>rosids</taxon>
        <taxon>malvids</taxon>
        <taxon>Brassicales</taxon>
        <taxon>Brassicaceae</taxon>
        <taxon>Brassiceae</taxon>
        <taxon>Brassica</taxon>
    </lineage>
</organism>
<reference evidence="1 2" key="1">
    <citation type="submission" date="2021-05" db="EMBL/GenBank/DDBJ databases">
        <title>Genome Assembly of Synthetic Allotetraploid Brassica napus Reveals Homoeologous Exchanges between Subgenomes.</title>
        <authorList>
            <person name="Davis J.T."/>
        </authorList>
    </citation>
    <scope>NUCLEOTIDE SEQUENCE [LARGE SCALE GENOMIC DNA]</scope>
    <source>
        <strain evidence="2">cv. Da-Ae</strain>
        <tissue evidence="1">Seedling</tissue>
    </source>
</reference>